<evidence type="ECO:0000313" key="2">
    <source>
        <dbReference type="EMBL" id="AMN76856.1"/>
    </source>
</evidence>
<keyword evidence="1" id="KW-1133">Transmembrane helix</keyword>
<feature type="transmembrane region" description="Helical" evidence="1">
    <location>
        <begin position="20"/>
        <end position="46"/>
    </location>
</feature>
<evidence type="ECO:0000313" key="3">
    <source>
        <dbReference type="Proteomes" id="UP000070516"/>
    </source>
</evidence>
<name>A0A127HQM2_PSEAZ</name>
<dbReference type="EMBL" id="CP014546">
    <property type="protein sequence ID" value="AMN76856.1"/>
    <property type="molecule type" value="Genomic_DNA"/>
</dbReference>
<dbReference type="KEGG" id="pazo:AYR47_00260"/>
<accession>A0A127HQM2</accession>
<evidence type="ECO:0000256" key="1">
    <source>
        <dbReference type="SAM" id="Phobius"/>
    </source>
</evidence>
<keyword evidence="1" id="KW-0472">Membrane</keyword>
<gene>
    <name evidence="2" type="ORF">AYR47_00260</name>
</gene>
<dbReference type="Proteomes" id="UP000070516">
    <property type="component" value="Chromosome"/>
</dbReference>
<organism evidence="2 3">
    <name type="scientific">Pseudomonas azotoformans</name>
    <dbReference type="NCBI Taxonomy" id="47878"/>
    <lineage>
        <taxon>Bacteria</taxon>
        <taxon>Pseudomonadati</taxon>
        <taxon>Pseudomonadota</taxon>
        <taxon>Gammaproteobacteria</taxon>
        <taxon>Pseudomonadales</taxon>
        <taxon>Pseudomonadaceae</taxon>
        <taxon>Pseudomonas</taxon>
    </lineage>
</organism>
<keyword evidence="1" id="KW-0812">Transmembrane</keyword>
<dbReference type="AlphaFoldDB" id="A0A127HQM2"/>
<sequence length="68" mass="7643">MSNMADDLGRCDSLRKTWQVISIWGLPAVVSRLLLALGATPLLLWLPERLAGRKYLSAPVYGEDRECR</sequence>
<proteinExistence type="predicted"/>
<reference evidence="2 3" key="1">
    <citation type="submission" date="2016-02" db="EMBL/GenBank/DDBJ databases">
        <title>Complete genome sequence of Pseudomonas azotoformans S4.</title>
        <authorList>
            <person name="Fang Y."/>
            <person name="Wu L."/>
            <person name="Feng G."/>
        </authorList>
    </citation>
    <scope>NUCLEOTIDE SEQUENCE [LARGE SCALE GENOMIC DNA]</scope>
    <source>
        <strain evidence="2 3">S4</strain>
    </source>
</reference>
<protein>
    <submittedName>
        <fullName evidence="2">Uncharacterized protein</fullName>
    </submittedName>
</protein>